<keyword evidence="9" id="KW-0067">ATP-binding</keyword>
<dbReference type="InterPro" id="IPR025201">
    <property type="entry name" value="KdpD_TM"/>
</dbReference>
<evidence type="ECO:0000256" key="1">
    <source>
        <dbReference type="ARBA" id="ARBA00000085"/>
    </source>
</evidence>
<evidence type="ECO:0000256" key="11">
    <source>
        <dbReference type="ARBA" id="ARBA00023012"/>
    </source>
</evidence>
<dbReference type="AlphaFoldDB" id="A0A6J4PH18"/>
<keyword evidence="15" id="KW-0407">Ion channel</keyword>
<keyword evidence="10 13" id="KW-1133">Transmembrane helix</keyword>
<keyword evidence="15" id="KW-0406">Ion transport</keyword>
<evidence type="ECO:0000256" key="5">
    <source>
        <dbReference type="ARBA" id="ARBA00022679"/>
    </source>
</evidence>
<dbReference type="SUPFAM" id="SSF55874">
    <property type="entry name" value="ATPase domain of HSP90 chaperone/DNA topoisomerase II/histidine kinase"/>
    <property type="match status" value="1"/>
</dbReference>
<feature type="transmembrane region" description="Helical" evidence="13">
    <location>
        <begin position="149"/>
        <end position="169"/>
    </location>
</feature>
<dbReference type="InterPro" id="IPR003594">
    <property type="entry name" value="HATPase_dom"/>
</dbReference>
<dbReference type="GO" id="GO:0005886">
    <property type="term" value="C:plasma membrane"/>
    <property type="evidence" value="ECO:0007669"/>
    <property type="project" value="TreeGrafter"/>
</dbReference>
<dbReference type="Gene3D" id="1.20.120.620">
    <property type="entry name" value="Backbone structure of the membrane domain of e. Coli histidine kinase receptor kdpd"/>
    <property type="match status" value="1"/>
</dbReference>
<evidence type="ECO:0000256" key="6">
    <source>
        <dbReference type="ARBA" id="ARBA00022692"/>
    </source>
</evidence>
<evidence type="ECO:0000256" key="9">
    <source>
        <dbReference type="ARBA" id="ARBA00022840"/>
    </source>
</evidence>
<dbReference type="GO" id="GO:0042802">
    <property type="term" value="F:identical protein binding"/>
    <property type="evidence" value="ECO:0007669"/>
    <property type="project" value="UniProtKB-ARBA"/>
</dbReference>
<dbReference type="Pfam" id="PF00582">
    <property type="entry name" value="Usp"/>
    <property type="match status" value="1"/>
</dbReference>
<gene>
    <name evidence="15" type="ORF">AVDCRST_MAG64-2247</name>
</gene>
<dbReference type="InterPro" id="IPR036890">
    <property type="entry name" value="HATPase_C_sf"/>
</dbReference>
<dbReference type="Pfam" id="PF13493">
    <property type="entry name" value="DUF4118"/>
    <property type="match status" value="1"/>
</dbReference>
<dbReference type="CDD" id="cd00082">
    <property type="entry name" value="HisKA"/>
    <property type="match status" value="1"/>
</dbReference>
<dbReference type="InterPro" id="IPR029016">
    <property type="entry name" value="GAF-like_dom_sf"/>
</dbReference>
<dbReference type="GO" id="GO:0005524">
    <property type="term" value="F:ATP binding"/>
    <property type="evidence" value="ECO:0007669"/>
    <property type="project" value="UniProtKB-KW"/>
</dbReference>
<dbReference type="InterPro" id="IPR004358">
    <property type="entry name" value="Sig_transdc_His_kin-like_C"/>
</dbReference>
<dbReference type="PRINTS" id="PR00344">
    <property type="entry name" value="BCTRLSENSOR"/>
</dbReference>
<feature type="non-terminal residue" evidence="15">
    <location>
        <position position="1"/>
    </location>
</feature>
<dbReference type="Gene3D" id="3.30.450.40">
    <property type="match status" value="1"/>
</dbReference>
<evidence type="ECO:0000256" key="2">
    <source>
        <dbReference type="ARBA" id="ARBA00004141"/>
    </source>
</evidence>
<evidence type="ECO:0000256" key="7">
    <source>
        <dbReference type="ARBA" id="ARBA00022741"/>
    </source>
</evidence>
<dbReference type="EMBL" id="CADCUQ010000502">
    <property type="protein sequence ID" value="CAA9409865.1"/>
    <property type="molecule type" value="Genomic_DNA"/>
</dbReference>
<dbReference type="InterPro" id="IPR006016">
    <property type="entry name" value="UspA"/>
</dbReference>
<dbReference type="InterPro" id="IPR036097">
    <property type="entry name" value="HisK_dim/P_sf"/>
</dbReference>
<feature type="transmembrane region" description="Helical" evidence="13">
    <location>
        <begin position="175"/>
        <end position="192"/>
    </location>
</feature>
<sequence>GRVLVCVGPSPLSARLIRSARRLAASLRAKLVAVYVETPGVSRLSEADRRRVEENLRLAEGLGAATVTLGGPSMADEVLAYATAHNVTKIVVGKPVRPRWKDVVFGSVVDDLIRRSGDINIYVIRGEADPVNGAGSRHVPGAVTRTADWAGYAWAAAVVATTTALGWPLYHRLDISNANVLMLYLLGVLWVATHHSREATVLCSVLAVAAFDLVFVSPHYTFAVYDRRYLVVFGGMLATALVISALTHRVRVQAEAARQRERRTAALLGLSRDLATARASGEIVAATGRHVADVLGRPAVVLLADGERRLMLKQDAAGPAWLDEKEAGVAQWAFEHDQPAGRGTDTLPASAGTYVPMRAPRGVVGVIGVVADGRDAHWSGERRQLVEAFASQAALAVERANLADEARAAWERVEAEFLRNTLLSGVSHELRTPLAGITGAASTLAVSGDTLPADARREMIDTIQSEADRMERLISNLLDMTRMEAGGLALKKEWLPLQEVVGAALHHLDNRLRGRDVNATVPADLPLVAIDGTAIEQVLTNLIDNAVEYTPPGTPVDITATAGDREITVEVSDRGPGLPPGTEKRVFEKFFRAGPAATRRGIGLGLAICRGIVEAHGGTITARNLPQGGAAFRFTLPRDGTPPKVDTSE</sequence>
<dbReference type="CDD" id="cd00075">
    <property type="entry name" value="HATPase"/>
    <property type="match status" value="1"/>
</dbReference>
<evidence type="ECO:0000256" key="3">
    <source>
        <dbReference type="ARBA" id="ARBA00012438"/>
    </source>
</evidence>
<name>A0A6J4PH18_9BACT</name>
<reference evidence="15" key="1">
    <citation type="submission" date="2020-02" db="EMBL/GenBank/DDBJ databases">
        <authorList>
            <person name="Meier V. D."/>
        </authorList>
    </citation>
    <scope>NUCLEOTIDE SEQUENCE</scope>
    <source>
        <strain evidence="15">AVDCRST_MAG64</strain>
    </source>
</reference>
<dbReference type="SUPFAM" id="SSF52402">
    <property type="entry name" value="Adenine nucleotide alpha hydrolases-like"/>
    <property type="match status" value="1"/>
</dbReference>
<evidence type="ECO:0000313" key="15">
    <source>
        <dbReference type="EMBL" id="CAA9409865.1"/>
    </source>
</evidence>
<feature type="transmembrane region" description="Helical" evidence="13">
    <location>
        <begin position="199"/>
        <end position="217"/>
    </location>
</feature>
<dbReference type="InterPro" id="IPR014729">
    <property type="entry name" value="Rossmann-like_a/b/a_fold"/>
</dbReference>
<keyword evidence="8 15" id="KW-0418">Kinase</keyword>
<dbReference type="FunFam" id="3.30.565.10:FF:000042">
    <property type="entry name" value="Two-component sensor histidine kinase KdpD"/>
    <property type="match status" value="1"/>
</dbReference>
<evidence type="ECO:0000256" key="10">
    <source>
        <dbReference type="ARBA" id="ARBA00022989"/>
    </source>
</evidence>
<dbReference type="Pfam" id="PF02518">
    <property type="entry name" value="HATPase_c"/>
    <property type="match status" value="1"/>
</dbReference>
<dbReference type="InterPro" id="IPR052023">
    <property type="entry name" value="Histidine_kinase_KdpD"/>
</dbReference>
<dbReference type="PANTHER" id="PTHR45569">
    <property type="entry name" value="SENSOR PROTEIN KDPD"/>
    <property type="match status" value="1"/>
</dbReference>
<protein>
    <recommendedName>
        <fullName evidence="3">histidine kinase</fullName>
        <ecNumber evidence="3">2.7.13.3</ecNumber>
    </recommendedName>
</protein>
<evidence type="ECO:0000256" key="13">
    <source>
        <dbReference type="SAM" id="Phobius"/>
    </source>
</evidence>
<proteinExistence type="predicted"/>
<dbReference type="GO" id="GO:0000155">
    <property type="term" value="F:phosphorelay sensor kinase activity"/>
    <property type="evidence" value="ECO:0007669"/>
    <property type="project" value="InterPro"/>
</dbReference>
<feature type="transmembrane region" description="Helical" evidence="13">
    <location>
        <begin position="229"/>
        <end position="250"/>
    </location>
</feature>
<feature type="domain" description="Histidine kinase" evidence="14">
    <location>
        <begin position="425"/>
        <end position="640"/>
    </location>
</feature>
<keyword evidence="5 15" id="KW-0808">Transferase</keyword>
<dbReference type="PROSITE" id="PS50109">
    <property type="entry name" value="HIS_KIN"/>
    <property type="match status" value="1"/>
</dbReference>
<dbReference type="InterPro" id="IPR003018">
    <property type="entry name" value="GAF"/>
</dbReference>
<dbReference type="Pfam" id="PF00512">
    <property type="entry name" value="HisKA"/>
    <property type="match status" value="1"/>
</dbReference>
<dbReference type="InterPro" id="IPR003661">
    <property type="entry name" value="HisK_dim/P_dom"/>
</dbReference>
<dbReference type="SUPFAM" id="SSF47384">
    <property type="entry name" value="Homodimeric domain of signal transducing histidine kinase"/>
    <property type="match status" value="1"/>
</dbReference>
<evidence type="ECO:0000256" key="12">
    <source>
        <dbReference type="ARBA" id="ARBA00023136"/>
    </source>
</evidence>
<accession>A0A6J4PH18</accession>
<dbReference type="SUPFAM" id="SSF55781">
    <property type="entry name" value="GAF domain-like"/>
    <property type="match status" value="1"/>
</dbReference>
<comment type="catalytic activity">
    <reaction evidence="1">
        <text>ATP + protein L-histidine = ADP + protein N-phospho-L-histidine.</text>
        <dbReference type="EC" id="2.7.13.3"/>
    </reaction>
</comment>
<dbReference type="PANTHER" id="PTHR45569:SF1">
    <property type="entry name" value="SENSOR PROTEIN KDPD"/>
    <property type="match status" value="1"/>
</dbReference>
<keyword evidence="11" id="KW-0902">Two-component regulatory system</keyword>
<dbReference type="EC" id="2.7.13.3" evidence="3"/>
<dbReference type="Pfam" id="PF13492">
    <property type="entry name" value="GAF_3"/>
    <property type="match status" value="1"/>
</dbReference>
<dbReference type="InterPro" id="IPR038318">
    <property type="entry name" value="KdpD_sf"/>
</dbReference>
<dbReference type="CDD" id="cd01987">
    <property type="entry name" value="USP_KdpD-like"/>
    <property type="match status" value="1"/>
</dbReference>
<evidence type="ECO:0000259" key="14">
    <source>
        <dbReference type="PROSITE" id="PS50109"/>
    </source>
</evidence>
<keyword evidence="4" id="KW-0597">Phosphoprotein</keyword>
<keyword evidence="12 13" id="KW-0472">Membrane</keyword>
<dbReference type="Gene3D" id="3.30.565.10">
    <property type="entry name" value="Histidine kinase-like ATPase, C-terminal domain"/>
    <property type="match status" value="1"/>
</dbReference>
<evidence type="ECO:0000256" key="4">
    <source>
        <dbReference type="ARBA" id="ARBA00022553"/>
    </source>
</evidence>
<dbReference type="Gene3D" id="1.10.287.130">
    <property type="match status" value="1"/>
</dbReference>
<keyword evidence="7" id="KW-0547">Nucleotide-binding</keyword>
<dbReference type="InterPro" id="IPR005467">
    <property type="entry name" value="His_kinase_dom"/>
</dbReference>
<comment type="subcellular location">
    <subcellularLocation>
        <location evidence="2">Membrane</location>
        <topology evidence="2">Multi-pass membrane protein</topology>
    </subcellularLocation>
</comment>
<dbReference type="Gene3D" id="3.40.50.620">
    <property type="entry name" value="HUPs"/>
    <property type="match status" value="1"/>
</dbReference>
<dbReference type="SMART" id="SM00388">
    <property type="entry name" value="HisKA"/>
    <property type="match status" value="1"/>
</dbReference>
<evidence type="ECO:0000256" key="8">
    <source>
        <dbReference type="ARBA" id="ARBA00022777"/>
    </source>
</evidence>
<dbReference type="GO" id="GO:0034220">
    <property type="term" value="P:monoatomic ion transmembrane transport"/>
    <property type="evidence" value="ECO:0007669"/>
    <property type="project" value="UniProtKB-KW"/>
</dbReference>
<dbReference type="SMART" id="SM00387">
    <property type="entry name" value="HATPase_c"/>
    <property type="match status" value="1"/>
</dbReference>
<organism evidence="15">
    <name type="scientific">uncultured Phycisphaerae bacterium</name>
    <dbReference type="NCBI Taxonomy" id="904963"/>
    <lineage>
        <taxon>Bacteria</taxon>
        <taxon>Pseudomonadati</taxon>
        <taxon>Planctomycetota</taxon>
        <taxon>Phycisphaerae</taxon>
        <taxon>environmental samples</taxon>
    </lineage>
</organism>
<keyword evidence="15" id="KW-0813">Transport</keyword>
<keyword evidence="6 13" id="KW-0812">Transmembrane</keyword>